<accession>A0A0E9RRV6</accession>
<dbReference type="AlphaFoldDB" id="A0A0E9RRV6"/>
<dbReference type="EMBL" id="GBXM01085198">
    <property type="protein sequence ID" value="JAH23379.1"/>
    <property type="molecule type" value="Transcribed_RNA"/>
</dbReference>
<evidence type="ECO:0000313" key="1">
    <source>
        <dbReference type="EMBL" id="JAH31567.1"/>
    </source>
</evidence>
<reference evidence="1" key="2">
    <citation type="journal article" date="2015" name="Fish Shellfish Immunol.">
        <title>Early steps in the European eel (Anguilla anguilla)-Vibrio vulnificus interaction in the gills: Role of the RtxA13 toxin.</title>
        <authorList>
            <person name="Callol A."/>
            <person name="Pajuelo D."/>
            <person name="Ebbesson L."/>
            <person name="Teles M."/>
            <person name="MacKenzie S."/>
            <person name="Amaro C."/>
        </authorList>
    </citation>
    <scope>NUCLEOTIDE SEQUENCE</scope>
</reference>
<name>A0A0E9RRV6_ANGAN</name>
<sequence length="44" mass="5146">METQVYYTNDCPFVRREIFKICLCFGVVQEVTSKFTSYSIKASL</sequence>
<dbReference type="EMBL" id="GBXM01077010">
    <property type="protein sequence ID" value="JAH31567.1"/>
    <property type="molecule type" value="Transcribed_RNA"/>
</dbReference>
<protein>
    <submittedName>
        <fullName evidence="1">Uncharacterized protein</fullName>
    </submittedName>
</protein>
<reference evidence="1" key="1">
    <citation type="submission" date="2014-11" db="EMBL/GenBank/DDBJ databases">
        <authorList>
            <person name="Amaro Gonzalez C."/>
        </authorList>
    </citation>
    <scope>NUCLEOTIDE SEQUENCE</scope>
</reference>
<organism evidence="1">
    <name type="scientific">Anguilla anguilla</name>
    <name type="common">European freshwater eel</name>
    <name type="synonym">Muraena anguilla</name>
    <dbReference type="NCBI Taxonomy" id="7936"/>
    <lineage>
        <taxon>Eukaryota</taxon>
        <taxon>Metazoa</taxon>
        <taxon>Chordata</taxon>
        <taxon>Craniata</taxon>
        <taxon>Vertebrata</taxon>
        <taxon>Euteleostomi</taxon>
        <taxon>Actinopterygii</taxon>
        <taxon>Neopterygii</taxon>
        <taxon>Teleostei</taxon>
        <taxon>Anguilliformes</taxon>
        <taxon>Anguillidae</taxon>
        <taxon>Anguilla</taxon>
    </lineage>
</organism>
<proteinExistence type="predicted"/>